<comment type="caution">
    <text evidence="4">The sequence shown here is derived from an EMBL/GenBank/DDBJ whole genome shotgun (WGS) entry which is preliminary data.</text>
</comment>
<dbReference type="PANTHER" id="PTHR43156">
    <property type="entry name" value="STAGE II SPORULATION PROTEIN E-RELATED"/>
    <property type="match status" value="1"/>
</dbReference>
<dbReference type="RefSeq" id="WP_344301925.1">
    <property type="nucleotide sequence ID" value="NZ_BAAAQQ010000002.1"/>
</dbReference>
<accession>A0ABN2XQK7</accession>
<dbReference type="PANTHER" id="PTHR43156:SF2">
    <property type="entry name" value="STAGE II SPORULATION PROTEIN E"/>
    <property type="match status" value="1"/>
</dbReference>
<organism evidence="4 5">
    <name type="scientific">Nocardioides bigeumensis</name>
    <dbReference type="NCBI Taxonomy" id="433657"/>
    <lineage>
        <taxon>Bacteria</taxon>
        <taxon>Bacillati</taxon>
        <taxon>Actinomycetota</taxon>
        <taxon>Actinomycetes</taxon>
        <taxon>Propionibacteriales</taxon>
        <taxon>Nocardioidaceae</taxon>
        <taxon>Nocardioides</taxon>
    </lineage>
</organism>
<evidence type="ECO:0000313" key="5">
    <source>
        <dbReference type="Proteomes" id="UP001500575"/>
    </source>
</evidence>
<dbReference type="InterPro" id="IPR001932">
    <property type="entry name" value="PPM-type_phosphatase-like_dom"/>
</dbReference>
<reference evidence="4 5" key="1">
    <citation type="journal article" date="2019" name="Int. J. Syst. Evol. Microbiol.">
        <title>The Global Catalogue of Microorganisms (GCM) 10K type strain sequencing project: providing services to taxonomists for standard genome sequencing and annotation.</title>
        <authorList>
            <consortium name="The Broad Institute Genomics Platform"/>
            <consortium name="The Broad Institute Genome Sequencing Center for Infectious Disease"/>
            <person name="Wu L."/>
            <person name="Ma J."/>
        </authorList>
    </citation>
    <scope>NUCLEOTIDE SEQUENCE [LARGE SCALE GENOMIC DNA]</scope>
    <source>
        <strain evidence="4 5">JCM 16021</strain>
    </source>
</reference>
<dbReference type="EMBL" id="BAAAQQ010000002">
    <property type="protein sequence ID" value="GAA2115077.1"/>
    <property type="molecule type" value="Genomic_DNA"/>
</dbReference>
<feature type="transmembrane region" description="Helical" evidence="2">
    <location>
        <begin position="102"/>
        <end position="120"/>
    </location>
</feature>
<evidence type="ECO:0000256" key="1">
    <source>
        <dbReference type="ARBA" id="ARBA00022801"/>
    </source>
</evidence>
<gene>
    <name evidence="4" type="ORF">GCM10009843_03990</name>
</gene>
<feature type="transmembrane region" description="Helical" evidence="2">
    <location>
        <begin position="75"/>
        <end position="95"/>
    </location>
</feature>
<proteinExistence type="predicted"/>
<name>A0ABN2XQK7_9ACTN</name>
<keyword evidence="2" id="KW-1133">Transmembrane helix</keyword>
<keyword evidence="5" id="KW-1185">Reference proteome</keyword>
<evidence type="ECO:0000313" key="4">
    <source>
        <dbReference type="EMBL" id="GAA2115077.1"/>
    </source>
</evidence>
<feature type="domain" description="PPM-type phosphatase" evidence="3">
    <location>
        <begin position="155"/>
        <end position="366"/>
    </location>
</feature>
<dbReference type="InterPro" id="IPR036457">
    <property type="entry name" value="PPM-type-like_dom_sf"/>
</dbReference>
<sequence>MSAERVEIARPGGLLRRRWLSWARGLEESESGPFLVLMALSIAFATAIAVWPEWLPPSVILLPLTLGSVTLGPRQLPWFVVASLGFVALSVPLQAELGARLMVSYGLIFVVGFIFLVISFRRTTLGVAGSRGESMLVELRDRIMRVSNLPRLPGDWYAEVVLRSAGGTPFAGDFVVAARPGNGQRLEIAVVDVSGKGAQAGVRALQLSGAFGGLLGAVPPHMFLEAANDYLLQQEWAEGFATAIHLSVDLKTGVIEVRSAGHPPAVKLNAGIGRWSAVPSEGPALGLIPHTTYACVHGQLRRGDAIMLYTDGLVETPTRDMGLGIDRLLGQAERVLRSGFDTQGIEKLIETLGSRHDDRALLVLHRR</sequence>
<dbReference type="Gene3D" id="3.60.40.10">
    <property type="entry name" value="PPM-type phosphatase domain"/>
    <property type="match status" value="1"/>
</dbReference>
<dbReference type="Proteomes" id="UP001500575">
    <property type="component" value="Unassembled WGS sequence"/>
</dbReference>
<dbReference type="InterPro" id="IPR052016">
    <property type="entry name" value="Bact_Sigma-Reg"/>
</dbReference>
<keyword evidence="2" id="KW-0472">Membrane</keyword>
<keyword evidence="1" id="KW-0378">Hydrolase</keyword>
<evidence type="ECO:0000259" key="3">
    <source>
        <dbReference type="SMART" id="SM00331"/>
    </source>
</evidence>
<feature type="transmembrane region" description="Helical" evidence="2">
    <location>
        <begin position="34"/>
        <end position="55"/>
    </location>
</feature>
<protein>
    <submittedName>
        <fullName evidence="4">PP2C family protein-serine/threonine phosphatase</fullName>
    </submittedName>
</protein>
<dbReference type="SMART" id="SM00331">
    <property type="entry name" value="PP2C_SIG"/>
    <property type="match status" value="1"/>
</dbReference>
<evidence type="ECO:0000256" key="2">
    <source>
        <dbReference type="SAM" id="Phobius"/>
    </source>
</evidence>
<keyword evidence="2" id="KW-0812">Transmembrane</keyword>
<dbReference type="Pfam" id="PF07228">
    <property type="entry name" value="SpoIIE"/>
    <property type="match status" value="1"/>
</dbReference>